<organism evidence="2 3">
    <name type="scientific">Carboxylicivirga sediminis</name>
    <dbReference type="NCBI Taxonomy" id="2006564"/>
    <lineage>
        <taxon>Bacteria</taxon>
        <taxon>Pseudomonadati</taxon>
        <taxon>Bacteroidota</taxon>
        <taxon>Bacteroidia</taxon>
        <taxon>Marinilabiliales</taxon>
        <taxon>Marinilabiliaceae</taxon>
        <taxon>Carboxylicivirga</taxon>
    </lineage>
</organism>
<keyword evidence="3" id="KW-1185">Reference proteome</keyword>
<dbReference type="Gene3D" id="3.40.50.10320">
    <property type="entry name" value="LmbE-like"/>
    <property type="match status" value="1"/>
</dbReference>
<protein>
    <submittedName>
        <fullName evidence="2">Glucosamine-6-phosphate deaminase</fullName>
    </submittedName>
</protein>
<reference evidence="2" key="2">
    <citation type="submission" date="2021-04" db="EMBL/GenBank/DDBJ databases">
        <authorList>
            <person name="Zhang T."/>
            <person name="Zhang Y."/>
            <person name="Lu D."/>
            <person name="Zuo D."/>
            <person name="Du Z."/>
        </authorList>
    </citation>
    <scope>NUCLEOTIDE SEQUENCE</scope>
    <source>
        <strain evidence="2">JR1</strain>
    </source>
</reference>
<dbReference type="AlphaFoldDB" id="A0A941F3K7"/>
<dbReference type="Proteomes" id="UP000679220">
    <property type="component" value="Unassembled WGS sequence"/>
</dbReference>
<dbReference type="Pfam" id="PF02585">
    <property type="entry name" value="PIG-L"/>
    <property type="match status" value="1"/>
</dbReference>
<dbReference type="InterPro" id="IPR052960">
    <property type="entry name" value="GlcN6P_deaminase-like"/>
</dbReference>
<dbReference type="GO" id="GO:0004342">
    <property type="term" value="F:glucosamine-6-phosphate deaminase activity"/>
    <property type="evidence" value="ECO:0007669"/>
    <property type="project" value="InterPro"/>
</dbReference>
<dbReference type="CDD" id="cd01399">
    <property type="entry name" value="GlcN6P_deaminase"/>
    <property type="match status" value="1"/>
</dbReference>
<dbReference type="RefSeq" id="WP_212190896.1">
    <property type="nucleotide sequence ID" value="NZ_JAGTAR010000015.1"/>
</dbReference>
<feature type="domain" description="Glucosamine/galactosamine-6-phosphate isomerase" evidence="1">
    <location>
        <begin position="46"/>
        <end position="267"/>
    </location>
</feature>
<reference evidence="2" key="1">
    <citation type="journal article" date="2018" name="Int. J. Syst. Evol. Microbiol.">
        <title>Carboxylicivirga sediminis sp. nov., isolated from coastal sediment.</title>
        <authorList>
            <person name="Wang F.Q."/>
            <person name="Ren L.H."/>
            <person name="Zou R.J."/>
            <person name="Sun Y.Z."/>
            <person name="Liu X.J."/>
            <person name="Jiang F."/>
            <person name="Liu L.J."/>
        </authorList>
    </citation>
    <scope>NUCLEOTIDE SEQUENCE</scope>
    <source>
        <strain evidence="2">JR1</strain>
    </source>
</reference>
<proteinExistence type="predicted"/>
<dbReference type="InterPro" id="IPR004547">
    <property type="entry name" value="Glucosamine6P_isomerase"/>
</dbReference>
<name>A0A941F3K7_9BACT</name>
<dbReference type="InterPro" id="IPR003737">
    <property type="entry name" value="GlcNAc_PI_deacetylase-related"/>
</dbReference>
<dbReference type="InterPro" id="IPR037171">
    <property type="entry name" value="NagB/RpiA_transferase-like"/>
</dbReference>
<dbReference type="NCBIfam" id="NF002557">
    <property type="entry name" value="PRK02122.1"/>
    <property type="match status" value="1"/>
</dbReference>
<dbReference type="SUPFAM" id="SSF100950">
    <property type="entry name" value="NagB/RpiA/CoA transferase-like"/>
    <property type="match status" value="1"/>
</dbReference>
<dbReference type="InterPro" id="IPR006148">
    <property type="entry name" value="Glc/Gal-6P_isomerase"/>
</dbReference>
<comment type="caution">
    <text evidence="2">The sequence shown here is derived from an EMBL/GenBank/DDBJ whole genome shotgun (WGS) entry which is preliminary data.</text>
</comment>
<dbReference type="InterPro" id="IPR024078">
    <property type="entry name" value="LmbE-like_dom_sf"/>
</dbReference>
<dbReference type="SUPFAM" id="SSF102588">
    <property type="entry name" value="LmbE-like"/>
    <property type="match status" value="1"/>
</dbReference>
<evidence type="ECO:0000313" key="3">
    <source>
        <dbReference type="Proteomes" id="UP000679220"/>
    </source>
</evidence>
<evidence type="ECO:0000259" key="1">
    <source>
        <dbReference type="Pfam" id="PF01182"/>
    </source>
</evidence>
<dbReference type="PANTHER" id="PTHR42892:SF1">
    <property type="entry name" value="GLUCOSAMINE-6-PHOSPHATE ISOMERASE"/>
    <property type="match status" value="1"/>
</dbReference>
<dbReference type="Pfam" id="PF01182">
    <property type="entry name" value="Glucosamine_iso"/>
    <property type="match status" value="1"/>
</dbReference>
<dbReference type="GO" id="GO:0005975">
    <property type="term" value="P:carbohydrate metabolic process"/>
    <property type="evidence" value="ECO:0007669"/>
    <property type="project" value="InterPro"/>
</dbReference>
<gene>
    <name evidence="2" type="ORF">KDU71_11280</name>
</gene>
<accession>A0A941F3K7</accession>
<dbReference type="PANTHER" id="PTHR42892">
    <property type="entry name" value="GLUCOSAMINE-6-PHOSPHATE DEAMINASE-LIKE PROTEIN BT_0258-RELATED"/>
    <property type="match status" value="1"/>
</dbReference>
<dbReference type="EMBL" id="JAGTAR010000015">
    <property type="protein sequence ID" value="MBR8536141.1"/>
    <property type="molecule type" value="Genomic_DNA"/>
</dbReference>
<dbReference type="Gene3D" id="3.40.50.1360">
    <property type="match status" value="1"/>
</dbReference>
<sequence>MIEKFNQKISPAGKFKNEGYHDDPYLRALITKHEKISTKIYGSSTEGSKAVASEIASIIKIKELEGGKCVLGLAVGSAPSEVYSELIRLHKEDGLSFKNVIVFNVMEYYPIAPEALQSFNRNIREKFFNHVDIPEENINYLDSTIPQERIYEFCHAYEEKIQKVGGIDMQILGIGRTGHIGLNEPGSSGNSLTRIVSLDNITRTEAASDFFGIDNAPRKAITMGVKTILNAKRVRVLAWGEGKAAILKKTIEGNITEEIPASFLQHHENCKMIVDEAAAADLIRVQTPWLIDSVVWDDRLIKKAVLWLCQKVNKPILKLTDRDYNDNGMGDILAERGSAYQTNIRIFNELQHTITGWPGGKPNADDTNRPERKTPAKKRVIIFSPHPDDDVISMGGTMLRLVDQGHEVHVAYQVSGSIAVSDDDVLRYLDFIGDYTTGLTEDDKKIRAEHDKVRKFLANKKPDQIDLPEVRRIKGLIRVGEAKAGCRYAKVKDENVHFLNLPFYESGSVEKHPMGKADVKIVADLIKEVKPHQIFAAGDLSDPHGTHRVCLDAIFQAIDVLKKEEWMKDCWVWLYRGAWHEWEIHNIEMAVPISPDELMRKRNAIFKHQSQKDGAMFLGGDNREFWQRAEDRNRGTAQLYNDLGMAEYEAVEAFVRYEFL</sequence>
<dbReference type="GO" id="GO:0006044">
    <property type="term" value="P:N-acetylglucosamine metabolic process"/>
    <property type="evidence" value="ECO:0007669"/>
    <property type="project" value="InterPro"/>
</dbReference>
<evidence type="ECO:0000313" key="2">
    <source>
        <dbReference type="EMBL" id="MBR8536141.1"/>
    </source>
</evidence>